<evidence type="ECO:0000313" key="2">
    <source>
        <dbReference type="EMBL" id="GAA2445400.1"/>
    </source>
</evidence>
<feature type="transmembrane region" description="Helical" evidence="1">
    <location>
        <begin position="31"/>
        <end position="48"/>
    </location>
</feature>
<sequence>MRSVVFYTLARFGIFLATGLVLALFGARGLLLLALAVLISGIVSFVLLSGQRDAMSTAVVSGVRERRRKFDRARTKEDA</sequence>
<accession>A0ABN3K0R5</accession>
<name>A0ABN3K0R5_9ACTN</name>
<proteinExistence type="predicted"/>
<evidence type="ECO:0000313" key="3">
    <source>
        <dbReference type="Proteomes" id="UP001501231"/>
    </source>
</evidence>
<keyword evidence="1" id="KW-1133">Transmembrane helix</keyword>
<feature type="transmembrane region" description="Helical" evidence="1">
    <location>
        <begin position="5"/>
        <end position="25"/>
    </location>
</feature>
<reference evidence="2 3" key="1">
    <citation type="journal article" date="2019" name="Int. J. Syst. Evol. Microbiol.">
        <title>The Global Catalogue of Microorganisms (GCM) 10K type strain sequencing project: providing services to taxonomists for standard genome sequencing and annotation.</title>
        <authorList>
            <consortium name="The Broad Institute Genomics Platform"/>
            <consortium name="The Broad Institute Genome Sequencing Center for Infectious Disease"/>
            <person name="Wu L."/>
            <person name="Ma J."/>
        </authorList>
    </citation>
    <scope>NUCLEOTIDE SEQUENCE [LARGE SCALE GENOMIC DNA]</scope>
    <source>
        <strain evidence="2 3">JCM 3325</strain>
    </source>
</reference>
<keyword evidence="1" id="KW-0472">Membrane</keyword>
<dbReference type="InterPro" id="IPR025323">
    <property type="entry name" value="DUF4229"/>
</dbReference>
<dbReference type="Pfam" id="PF14012">
    <property type="entry name" value="DUF4229"/>
    <property type="match status" value="1"/>
</dbReference>
<evidence type="ECO:0000256" key="1">
    <source>
        <dbReference type="SAM" id="Phobius"/>
    </source>
</evidence>
<keyword evidence="3" id="KW-1185">Reference proteome</keyword>
<dbReference type="RefSeq" id="WP_344595289.1">
    <property type="nucleotide sequence ID" value="NZ_BAAARW010000029.1"/>
</dbReference>
<evidence type="ECO:0008006" key="4">
    <source>
        <dbReference type="Google" id="ProtNLM"/>
    </source>
</evidence>
<protein>
    <recommendedName>
        <fullName evidence="4">DUF4229 domain-containing protein</fullName>
    </recommendedName>
</protein>
<organism evidence="2 3">
    <name type="scientific">Actinomadura vinacea</name>
    <dbReference type="NCBI Taxonomy" id="115336"/>
    <lineage>
        <taxon>Bacteria</taxon>
        <taxon>Bacillati</taxon>
        <taxon>Actinomycetota</taxon>
        <taxon>Actinomycetes</taxon>
        <taxon>Streptosporangiales</taxon>
        <taxon>Thermomonosporaceae</taxon>
        <taxon>Actinomadura</taxon>
    </lineage>
</organism>
<dbReference type="Proteomes" id="UP001501231">
    <property type="component" value="Unassembled WGS sequence"/>
</dbReference>
<comment type="caution">
    <text evidence="2">The sequence shown here is derived from an EMBL/GenBank/DDBJ whole genome shotgun (WGS) entry which is preliminary data.</text>
</comment>
<gene>
    <name evidence="2" type="ORF">GCM10010191_72880</name>
</gene>
<keyword evidence="1" id="KW-0812">Transmembrane</keyword>
<dbReference type="EMBL" id="BAAARW010000029">
    <property type="protein sequence ID" value="GAA2445400.1"/>
    <property type="molecule type" value="Genomic_DNA"/>
</dbReference>